<keyword evidence="10" id="KW-1185">Reference proteome</keyword>
<dbReference type="Gene3D" id="1.10.533.10">
    <property type="entry name" value="Death Domain, Fas"/>
    <property type="match status" value="2"/>
</dbReference>
<dbReference type="PANTHER" id="PTHR10697">
    <property type="entry name" value="MAMMALIAN EPENDYMIN-RELATED PROTEIN 1"/>
    <property type="match status" value="1"/>
</dbReference>
<comment type="similarity">
    <text evidence="1">Belongs to the ependymin family.</text>
</comment>
<keyword evidence="5" id="KW-0832">Ubl conjugation</keyword>
<evidence type="ECO:0000259" key="8">
    <source>
        <dbReference type="Pfam" id="PF16739"/>
    </source>
</evidence>
<evidence type="ECO:0000256" key="1">
    <source>
        <dbReference type="ARBA" id="ARBA00010771"/>
    </source>
</evidence>
<dbReference type="GO" id="GO:0045087">
    <property type="term" value="P:innate immune response"/>
    <property type="evidence" value="ECO:0007669"/>
    <property type="project" value="UniProtKB-KW"/>
</dbReference>
<dbReference type="Pfam" id="PF00811">
    <property type="entry name" value="Ependymin"/>
    <property type="match status" value="1"/>
</dbReference>
<gene>
    <name evidence="9" type="ORF">ACEWY4_024879</name>
</gene>
<evidence type="ECO:0000256" key="7">
    <source>
        <dbReference type="SAM" id="MobiDB-lite"/>
    </source>
</evidence>
<dbReference type="PANTHER" id="PTHR10697:SF5">
    <property type="entry name" value="EPENDYMIN-RELATED"/>
    <property type="match status" value="1"/>
</dbReference>
<evidence type="ECO:0000313" key="9">
    <source>
        <dbReference type="EMBL" id="KAL2079135.1"/>
    </source>
</evidence>
<keyword evidence="4" id="KW-0399">Innate immunity</keyword>
<protein>
    <recommendedName>
        <fullName evidence="8">Caspase recruitment domain-containing protein</fullName>
    </recommendedName>
</protein>
<feature type="compositionally biased region" description="Acidic residues" evidence="7">
    <location>
        <begin position="205"/>
        <end position="217"/>
    </location>
</feature>
<reference evidence="9 10" key="1">
    <citation type="submission" date="2024-09" db="EMBL/GenBank/DDBJ databases">
        <title>A chromosome-level genome assembly of Gray's grenadier anchovy, Coilia grayii.</title>
        <authorList>
            <person name="Fu Z."/>
        </authorList>
    </citation>
    <scope>NUCLEOTIDE SEQUENCE [LARGE SCALE GENOMIC DNA]</scope>
    <source>
        <strain evidence="9">G4</strain>
        <tissue evidence="9">Muscle</tissue>
    </source>
</reference>
<dbReference type="InterPro" id="IPR031964">
    <property type="entry name" value="CARD_dom"/>
</dbReference>
<feature type="region of interest" description="Disordered" evidence="7">
    <location>
        <begin position="205"/>
        <end position="246"/>
    </location>
</feature>
<accession>A0ABD1IY13</accession>
<dbReference type="EMBL" id="JBHFQA010000022">
    <property type="protein sequence ID" value="KAL2079135.1"/>
    <property type="molecule type" value="Genomic_DNA"/>
</dbReference>
<dbReference type="InterPro" id="IPR001299">
    <property type="entry name" value="Ependymin"/>
</dbReference>
<feature type="domain" description="Caspase recruitment" evidence="8">
    <location>
        <begin position="104"/>
        <end position="195"/>
    </location>
</feature>
<keyword evidence="6" id="KW-0391">Immunity</keyword>
<name>A0ABD1IY13_9TELE</name>
<comment type="caution">
    <text evidence="9">The sequence shown here is derived from an EMBL/GenBank/DDBJ whole genome shotgun (WGS) entry which is preliminary data.</text>
</comment>
<sequence>MACHDQENVGLIECFKNRLRRLITVEPLVDLLYLLRDEDKELIRVRLTTEGNLGAVDHLLETITKVPRPLGWFREFIDALETVGCSQAAKYIINSPPSPAAEAENDSCVRLINLLHLSLVKMKTRDVCDSCCSLDILTEEDRENIFAEIERHGNISGARLLLRRLVRNEAGWFSTFLKALQMTGHPYLVKELMGEDLVEEEVDLYTDPSEQEEEASGDEGKDSCTSGRPALSPVQADGTQGGPSPPSEFYAYTPVVKKTWARLSLSSLLTQLNVPFWQLMTRTTDKRPSGDQSNNADNDDQVVFFQRLRDRNMQAVFWMTVGLLCLAPSCLLAQKPQPCKTPPLYTGAMTVGTQNEQLWAVGRYAYDAINQRIHLGETGKFNNTNFTYDALMLFQESILYEIHRHNQTCVKKALQADFHPMEVPKGAAFVSQVVLGSSSSPAQGLLVNNWWGDMPDKTGNYLVSFTEFGCFPISAFFKSKNMGWVSVSYFNNVVGVDPEVFVPPPYCKDAKLQENEEGREVTFFSLFNRD</sequence>
<dbReference type="SMART" id="SM00026">
    <property type="entry name" value="EPEND"/>
    <property type="match status" value="1"/>
</dbReference>
<evidence type="ECO:0000256" key="6">
    <source>
        <dbReference type="ARBA" id="ARBA00022859"/>
    </source>
</evidence>
<dbReference type="PRINTS" id="PR00317">
    <property type="entry name" value="EPENDYMIN"/>
</dbReference>
<dbReference type="AlphaFoldDB" id="A0ABD1IY13"/>
<proteinExistence type="inferred from homology"/>
<feature type="domain" description="Caspase recruitment" evidence="8">
    <location>
        <begin position="5"/>
        <end position="95"/>
    </location>
</feature>
<dbReference type="Pfam" id="PF16739">
    <property type="entry name" value="CARD_2"/>
    <property type="match status" value="2"/>
</dbReference>
<evidence type="ECO:0000256" key="4">
    <source>
        <dbReference type="ARBA" id="ARBA00022588"/>
    </source>
</evidence>
<evidence type="ECO:0000256" key="5">
    <source>
        <dbReference type="ARBA" id="ARBA00022843"/>
    </source>
</evidence>
<evidence type="ECO:0000313" key="10">
    <source>
        <dbReference type="Proteomes" id="UP001591681"/>
    </source>
</evidence>
<dbReference type="SUPFAM" id="SSF47986">
    <property type="entry name" value="DEATH domain"/>
    <property type="match status" value="1"/>
</dbReference>
<evidence type="ECO:0000256" key="3">
    <source>
        <dbReference type="ARBA" id="ARBA00022553"/>
    </source>
</evidence>
<organism evidence="9 10">
    <name type="scientific">Coilia grayii</name>
    <name type="common">Gray's grenadier anchovy</name>
    <dbReference type="NCBI Taxonomy" id="363190"/>
    <lineage>
        <taxon>Eukaryota</taxon>
        <taxon>Metazoa</taxon>
        <taxon>Chordata</taxon>
        <taxon>Craniata</taxon>
        <taxon>Vertebrata</taxon>
        <taxon>Euteleostomi</taxon>
        <taxon>Actinopterygii</taxon>
        <taxon>Neopterygii</taxon>
        <taxon>Teleostei</taxon>
        <taxon>Clupei</taxon>
        <taxon>Clupeiformes</taxon>
        <taxon>Clupeoidei</taxon>
        <taxon>Engraulidae</taxon>
        <taxon>Coilinae</taxon>
        <taxon>Coilia</taxon>
    </lineage>
</organism>
<dbReference type="Proteomes" id="UP001591681">
    <property type="component" value="Unassembled WGS sequence"/>
</dbReference>
<keyword evidence="3" id="KW-0597">Phosphoprotein</keyword>
<dbReference type="InterPro" id="IPR011029">
    <property type="entry name" value="DEATH-like_dom_sf"/>
</dbReference>
<dbReference type="GO" id="GO:0005737">
    <property type="term" value="C:cytoplasm"/>
    <property type="evidence" value="ECO:0007669"/>
    <property type="project" value="UniProtKB-ARBA"/>
</dbReference>
<keyword evidence="2" id="KW-1017">Isopeptide bond</keyword>
<evidence type="ECO:0000256" key="2">
    <source>
        <dbReference type="ARBA" id="ARBA00022499"/>
    </source>
</evidence>